<accession>A0A1H9M914</accession>
<feature type="transmembrane region" description="Helical" evidence="1">
    <location>
        <begin position="178"/>
        <end position="197"/>
    </location>
</feature>
<name>A0A1H9M914_9GAMM</name>
<keyword evidence="1" id="KW-0812">Transmembrane</keyword>
<dbReference type="OrthoDB" id="6566056at2"/>
<evidence type="ECO:0000256" key="1">
    <source>
        <dbReference type="SAM" id="Phobius"/>
    </source>
</evidence>
<evidence type="ECO:0000313" key="3">
    <source>
        <dbReference type="Proteomes" id="UP000242515"/>
    </source>
</evidence>
<protein>
    <recommendedName>
        <fullName evidence="4">Type VI secretion system protein ImpK</fullName>
    </recommendedName>
</protein>
<proteinExistence type="predicted"/>
<keyword evidence="1" id="KW-1133">Transmembrane helix</keyword>
<dbReference type="RefSeq" id="WP_092678015.1">
    <property type="nucleotide sequence ID" value="NZ_FOGC01000014.1"/>
</dbReference>
<evidence type="ECO:0000313" key="2">
    <source>
        <dbReference type="EMBL" id="SER20260.1"/>
    </source>
</evidence>
<reference evidence="3" key="1">
    <citation type="submission" date="2016-10" db="EMBL/GenBank/DDBJ databases">
        <authorList>
            <person name="Varghese N."/>
            <person name="Submissions S."/>
        </authorList>
    </citation>
    <scope>NUCLEOTIDE SEQUENCE [LARGE SCALE GENOMIC DNA]</scope>
    <source>
        <strain evidence="3">8N4</strain>
    </source>
</reference>
<dbReference type="STRING" id="988801.SAMN05216522_11420"/>
<organism evidence="2 3">
    <name type="scientific">Rosenbergiella nectarea</name>
    <dbReference type="NCBI Taxonomy" id="988801"/>
    <lineage>
        <taxon>Bacteria</taxon>
        <taxon>Pseudomonadati</taxon>
        <taxon>Pseudomonadota</taxon>
        <taxon>Gammaproteobacteria</taxon>
        <taxon>Enterobacterales</taxon>
        <taxon>Erwiniaceae</taxon>
        <taxon>Rosenbergiella</taxon>
    </lineage>
</organism>
<evidence type="ECO:0008006" key="4">
    <source>
        <dbReference type="Google" id="ProtNLM"/>
    </source>
</evidence>
<keyword evidence="1" id="KW-0472">Membrane</keyword>
<dbReference type="EMBL" id="FOGC01000014">
    <property type="protein sequence ID" value="SER20260.1"/>
    <property type="molecule type" value="Genomic_DNA"/>
</dbReference>
<dbReference type="AlphaFoldDB" id="A0A1H9M914"/>
<dbReference type="Proteomes" id="UP000242515">
    <property type="component" value="Unassembled WGS sequence"/>
</dbReference>
<keyword evidence="3" id="KW-1185">Reference proteome</keyword>
<gene>
    <name evidence="2" type="ORF">SAMN05216522_11420</name>
</gene>
<sequence length="198" mass="22446">MKYLTVFDEIIATCALVSLPTIIPSLMEYQYQLKYRIEILCSDLRQKGYSDDIVDALCRLSCHALDLNTQRNLQQQGLSWQGYELENLFYGSGDDPFFTEQHAELLVHQTRGELTIAVRRLFSLSSLPYPDTLRVAVQHPVIGIDELSASTTVSQDNIAASSPTSALLWHDVLWSAKAFIPIITCLIAVWLGCYFYLY</sequence>